<feature type="domain" description="NTF2-like" evidence="3">
    <location>
        <begin position="47"/>
        <end position="205"/>
    </location>
</feature>
<evidence type="ECO:0000313" key="4">
    <source>
        <dbReference type="EMBL" id="KAK5949681.1"/>
    </source>
</evidence>
<protein>
    <recommendedName>
        <fullName evidence="3">NTF2-like domain-containing protein</fullName>
    </recommendedName>
</protein>
<dbReference type="Pfam" id="PF26534">
    <property type="entry name" value="NTF2_7"/>
    <property type="match status" value="1"/>
</dbReference>
<gene>
    <name evidence="4" type="ORF">OHC33_009278</name>
</gene>
<keyword evidence="2" id="KW-0732">Signal</keyword>
<feature type="signal peptide" evidence="2">
    <location>
        <begin position="1"/>
        <end position="17"/>
    </location>
</feature>
<feature type="compositionally biased region" description="Pro residues" evidence="1">
    <location>
        <begin position="21"/>
        <end position="35"/>
    </location>
</feature>
<accession>A0AAN8ELV5</accession>
<keyword evidence="5" id="KW-1185">Reference proteome</keyword>
<dbReference type="AlphaFoldDB" id="A0AAN8ELV5"/>
<proteinExistence type="predicted"/>
<dbReference type="Proteomes" id="UP001316803">
    <property type="component" value="Unassembled WGS sequence"/>
</dbReference>
<feature type="compositionally biased region" description="Low complexity" evidence="1">
    <location>
        <begin position="36"/>
        <end position="48"/>
    </location>
</feature>
<organism evidence="4 5">
    <name type="scientific">Knufia fluminis</name>
    <dbReference type="NCBI Taxonomy" id="191047"/>
    <lineage>
        <taxon>Eukaryota</taxon>
        <taxon>Fungi</taxon>
        <taxon>Dikarya</taxon>
        <taxon>Ascomycota</taxon>
        <taxon>Pezizomycotina</taxon>
        <taxon>Eurotiomycetes</taxon>
        <taxon>Chaetothyriomycetidae</taxon>
        <taxon>Chaetothyriales</taxon>
        <taxon>Trichomeriaceae</taxon>
        <taxon>Knufia</taxon>
    </lineage>
</organism>
<feature type="chain" id="PRO_5043055109" description="NTF2-like domain-containing protein" evidence="2">
    <location>
        <begin position="18"/>
        <end position="210"/>
    </location>
</feature>
<dbReference type="EMBL" id="JAKLMC020000033">
    <property type="protein sequence ID" value="KAK5949681.1"/>
    <property type="molecule type" value="Genomic_DNA"/>
</dbReference>
<evidence type="ECO:0000256" key="1">
    <source>
        <dbReference type="SAM" id="MobiDB-lite"/>
    </source>
</evidence>
<name>A0AAN8ELV5_9EURO</name>
<evidence type="ECO:0000259" key="3">
    <source>
        <dbReference type="Pfam" id="PF26534"/>
    </source>
</evidence>
<sequence>MKFSIPTIIALMGLASAAPKPQRPSYPPQSSPPANPNQNPNSHKPFCLTPTTATTLTTNFALLLTSYTDTLATTLLSPSFIDTSDSINTLAGYPLNSTTFPSLSAFKAGQGTQRPIGFEVLSIDAVTCDSVAFRWSATPNPLGRPEVRVKGVNTFVAVRNDGNGDGNGNGNGNRNGTEGVGIDEWQIGRMYSEFNSCVWVQAVGGKCGFA</sequence>
<evidence type="ECO:0000256" key="2">
    <source>
        <dbReference type="SAM" id="SignalP"/>
    </source>
</evidence>
<feature type="region of interest" description="Disordered" evidence="1">
    <location>
        <begin position="18"/>
        <end position="48"/>
    </location>
</feature>
<dbReference type="InterPro" id="IPR058645">
    <property type="entry name" value="NTF2-like_dom_7"/>
</dbReference>
<reference evidence="4 5" key="1">
    <citation type="submission" date="2022-12" db="EMBL/GenBank/DDBJ databases">
        <title>Genomic features and morphological characterization of a novel Knufia sp. strain isolated from spacecraft assembly facility.</title>
        <authorList>
            <person name="Teixeira M."/>
            <person name="Chander A.M."/>
            <person name="Stajich J.E."/>
            <person name="Venkateswaran K."/>
        </authorList>
    </citation>
    <scope>NUCLEOTIDE SEQUENCE [LARGE SCALE GENOMIC DNA]</scope>
    <source>
        <strain evidence="4 5">FJI-L2-BK-P2</strain>
    </source>
</reference>
<evidence type="ECO:0000313" key="5">
    <source>
        <dbReference type="Proteomes" id="UP001316803"/>
    </source>
</evidence>
<comment type="caution">
    <text evidence="4">The sequence shown here is derived from an EMBL/GenBank/DDBJ whole genome shotgun (WGS) entry which is preliminary data.</text>
</comment>